<accession>A0A2I1G1J6</accession>
<comment type="caution">
    <text evidence="2">The sequence shown here is derived from an EMBL/GenBank/DDBJ whole genome shotgun (WGS) entry which is preliminary data.</text>
</comment>
<dbReference type="Proteomes" id="UP000234323">
    <property type="component" value="Unassembled WGS sequence"/>
</dbReference>
<keyword evidence="3" id="KW-1185">Reference proteome</keyword>
<evidence type="ECO:0000313" key="3">
    <source>
        <dbReference type="Proteomes" id="UP000234323"/>
    </source>
</evidence>
<protein>
    <submittedName>
        <fullName evidence="2">Uncharacterized protein</fullName>
    </submittedName>
</protein>
<dbReference type="AlphaFoldDB" id="A0A2I1G1J6"/>
<evidence type="ECO:0000256" key="1">
    <source>
        <dbReference type="SAM" id="MobiDB-lite"/>
    </source>
</evidence>
<evidence type="ECO:0000313" key="2">
    <source>
        <dbReference type="EMBL" id="PKY40517.1"/>
    </source>
</evidence>
<reference evidence="2 3" key="1">
    <citation type="submission" date="2015-10" db="EMBL/GenBank/DDBJ databases">
        <title>Genome analyses suggest a sexual origin of heterokaryosis in a supposedly ancient asexual fungus.</title>
        <authorList>
            <person name="Ropars J."/>
            <person name="Sedzielewska K."/>
            <person name="Noel J."/>
            <person name="Charron P."/>
            <person name="Farinelli L."/>
            <person name="Marton T."/>
            <person name="Kruger M."/>
            <person name="Pelin A."/>
            <person name="Brachmann A."/>
            <person name="Corradi N."/>
        </authorList>
    </citation>
    <scope>NUCLEOTIDE SEQUENCE [LARGE SCALE GENOMIC DNA]</scope>
    <source>
        <strain evidence="2 3">A4</strain>
    </source>
</reference>
<feature type="region of interest" description="Disordered" evidence="1">
    <location>
        <begin position="84"/>
        <end position="103"/>
    </location>
</feature>
<sequence>MPQCRKRVKNTLLWRNIEKRGKYFNAAPTFKRDADAEAMPFMPVVSVLKRDADAEAQQGFKRVADAEAFPDYYLVDRDLKRDADAEAQPQWEERDADAEAQRGFKRDADAVALQKW</sequence>
<feature type="compositionally biased region" description="Basic and acidic residues" evidence="1">
    <location>
        <begin position="91"/>
        <end position="103"/>
    </location>
</feature>
<dbReference type="EMBL" id="LLXI01000106">
    <property type="protein sequence ID" value="PKY40517.1"/>
    <property type="molecule type" value="Genomic_DNA"/>
</dbReference>
<organism evidence="2 3">
    <name type="scientific">Rhizophagus irregularis</name>
    <dbReference type="NCBI Taxonomy" id="588596"/>
    <lineage>
        <taxon>Eukaryota</taxon>
        <taxon>Fungi</taxon>
        <taxon>Fungi incertae sedis</taxon>
        <taxon>Mucoromycota</taxon>
        <taxon>Glomeromycotina</taxon>
        <taxon>Glomeromycetes</taxon>
        <taxon>Glomerales</taxon>
        <taxon>Glomeraceae</taxon>
        <taxon>Rhizophagus</taxon>
    </lineage>
</organism>
<name>A0A2I1G1J6_9GLOM</name>
<proteinExistence type="predicted"/>
<gene>
    <name evidence="2" type="ORF">RhiirA4_453911</name>
</gene>